<organism evidence="3 5">
    <name type="scientific">Flavobacterium gawalongense</name>
    <dbReference type="NCBI Taxonomy" id="2594432"/>
    <lineage>
        <taxon>Bacteria</taxon>
        <taxon>Pseudomonadati</taxon>
        <taxon>Bacteroidota</taxon>
        <taxon>Flavobacteriia</taxon>
        <taxon>Flavobacteriales</taxon>
        <taxon>Flavobacteriaceae</taxon>
        <taxon>Flavobacterium</taxon>
    </lineage>
</organism>
<comment type="caution">
    <text evidence="3">The sequence shown here is derived from an EMBL/GenBank/DDBJ whole genome shotgun (WGS) entry which is preliminary data.</text>
</comment>
<reference evidence="4 5" key="1">
    <citation type="submission" date="2019-07" db="EMBL/GenBank/DDBJ databases">
        <title>Novel species of Flavobacterium.</title>
        <authorList>
            <person name="Liu Q."/>
            <person name="Xin Y.-H."/>
        </authorList>
    </citation>
    <scope>NUCLEOTIDE SEQUENCE [LARGE SCALE GENOMIC DNA]</scope>
    <source>
        <strain evidence="2 4">GSP39</strain>
        <strain evidence="3 5">GSR22</strain>
    </source>
</reference>
<keyword evidence="1" id="KW-1133">Transmembrane helix</keyword>
<dbReference type="Proteomes" id="UP000318669">
    <property type="component" value="Unassembled WGS sequence"/>
</dbReference>
<evidence type="ECO:0000313" key="2">
    <source>
        <dbReference type="EMBL" id="TRX07498.1"/>
    </source>
</evidence>
<evidence type="ECO:0000313" key="3">
    <source>
        <dbReference type="EMBL" id="TRX11671.1"/>
    </source>
</evidence>
<dbReference type="Proteomes" id="UP000318528">
    <property type="component" value="Unassembled WGS sequence"/>
</dbReference>
<sequence>MLGIFNAIAADPPVPSPMGRRKPPPPPGLPIDEHIFIAMIIAVLFGIYIIYSFKLKTETLI</sequence>
<dbReference type="EMBL" id="VJZN01000008">
    <property type="protein sequence ID" value="TRX07498.1"/>
    <property type="molecule type" value="Genomic_DNA"/>
</dbReference>
<dbReference type="EMBL" id="VJZL01000006">
    <property type="protein sequence ID" value="TRX11671.1"/>
    <property type="molecule type" value="Genomic_DNA"/>
</dbReference>
<keyword evidence="1" id="KW-0472">Membrane</keyword>
<keyword evidence="4" id="KW-1185">Reference proteome</keyword>
<keyword evidence="1" id="KW-0812">Transmembrane</keyword>
<proteinExistence type="predicted"/>
<accession>A0A553BTT6</accession>
<feature type="transmembrane region" description="Helical" evidence="1">
    <location>
        <begin position="34"/>
        <end position="53"/>
    </location>
</feature>
<evidence type="ECO:0000313" key="5">
    <source>
        <dbReference type="Proteomes" id="UP000318669"/>
    </source>
</evidence>
<evidence type="ECO:0000256" key="1">
    <source>
        <dbReference type="SAM" id="Phobius"/>
    </source>
</evidence>
<dbReference type="AlphaFoldDB" id="A0A553BTT6"/>
<gene>
    <name evidence="3" type="ORF">FNW11_05655</name>
    <name evidence="2" type="ORF">FNW12_06600</name>
</gene>
<evidence type="ECO:0000313" key="4">
    <source>
        <dbReference type="Proteomes" id="UP000318528"/>
    </source>
</evidence>
<dbReference type="RefSeq" id="WP_143387027.1">
    <property type="nucleotide sequence ID" value="NZ_VJZL01000006.1"/>
</dbReference>
<name>A0A553BTT6_9FLAO</name>
<protein>
    <submittedName>
        <fullName evidence="3">Uncharacterized protein</fullName>
    </submittedName>
</protein>